<proteinExistence type="inferred from homology"/>
<dbReference type="InterPro" id="IPR024079">
    <property type="entry name" value="MetalloPept_cat_dom_sf"/>
</dbReference>
<dbReference type="PRINTS" id="PR00313">
    <property type="entry name" value="CABNDNGRPT"/>
</dbReference>
<keyword evidence="5" id="KW-1185">Reference proteome</keyword>
<dbReference type="SUPFAM" id="SSF55486">
    <property type="entry name" value="Metalloproteases ('zincins'), catalytic domain"/>
    <property type="match status" value="1"/>
</dbReference>
<reference evidence="4 5" key="1">
    <citation type="submission" date="2020-08" db="EMBL/GenBank/DDBJ databases">
        <title>Novel species isolated from subtropical streams in China.</title>
        <authorList>
            <person name="Lu H."/>
        </authorList>
    </citation>
    <scope>NUCLEOTIDE SEQUENCE [LARGE SCALE GENOMIC DNA]</scope>
    <source>
        <strain evidence="4 5">KACC 16656</strain>
    </source>
</reference>
<dbReference type="Proteomes" id="UP000648257">
    <property type="component" value="Unassembled WGS sequence"/>
</dbReference>
<evidence type="ECO:0000256" key="1">
    <source>
        <dbReference type="ARBA" id="ARBA00009490"/>
    </source>
</evidence>
<dbReference type="CDD" id="cd04277">
    <property type="entry name" value="ZnMc_serralysin_like"/>
    <property type="match status" value="1"/>
</dbReference>
<dbReference type="InterPro" id="IPR018511">
    <property type="entry name" value="Hemolysin-typ_Ca-bd_CS"/>
</dbReference>
<feature type="domain" description="Peptidase metallopeptidase" evidence="3">
    <location>
        <begin position="214"/>
        <end position="384"/>
    </location>
</feature>
<organism evidence="4 5">
    <name type="scientific">Undibacterium seohonense</name>
    <dbReference type="NCBI Taxonomy" id="1344950"/>
    <lineage>
        <taxon>Bacteria</taxon>
        <taxon>Pseudomonadati</taxon>
        <taxon>Pseudomonadota</taxon>
        <taxon>Betaproteobacteria</taxon>
        <taxon>Burkholderiales</taxon>
        <taxon>Oxalobacteraceae</taxon>
        <taxon>Undibacterium</taxon>
    </lineage>
</organism>
<dbReference type="InterPro" id="IPR034033">
    <property type="entry name" value="Serralysin-like"/>
</dbReference>
<evidence type="ECO:0000313" key="4">
    <source>
        <dbReference type="EMBL" id="MBC3807213.1"/>
    </source>
</evidence>
<accession>A0ABR6X2M2</accession>
<comment type="similarity">
    <text evidence="1">Belongs to the peptidase M10B family.</text>
</comment>
<dbReference type="RefSeq" id="WP_186922302.1">
    <property type="nucleotide sequence ID" value="NZ_JACOFW010000006.1"/>
</dbReference>
<evidence type="ECO:0000313" key="5">
    <source>
        <dbReference type="Proteomes" id="UP000648257"/>
    </source>
</evidence>
<dbReference type="InterPro" id="IPR006026">
    <property type="entry name" value="Peptidase_Metallo"/>
</dbReference>
<feature type="compositionally biased region" description="Basic and acidic residues" evidence="2">
    <location>
        <begin position="1"/>
        <end position="11"/>
    </location>
</feature>
<dbReference type="Gene3D" id="2.150.10.10">
    <property type="entry name" value="Serralysin-like metalloprotease, C-terminal"/>
    <property type="match status" value="2"/>
</dbReference>
<dbReference type="EMBL" id="JACOFW010000006">
    <property type="protein sequence ID" value="MBC3807213.1"/>
    <property type="molecule type" value="Genomic_DNA"/>
</dbReference>
<dbReference type="SUPFAM" id="SSF51120">
    <property type="entry name" value="beta-Roll"/>
    <property type="match status" value="3"/>
</dbReference>
<name>A0ABR6X2M2_9BURK</name>
<dbReference type="Gene3D" id="3.40.390.10">
    <property type="entry name" value="Collagenase (Catalytic Domain)"/>
    <property type="match status" value="1"/>
</dbReference>
<dbReference type="InterPro" id="IPR011049">
    <property type="entry name" value="Serralysin-like_metalloprot_C"/>
</dbReference>
<dbReference type="Pfam" id="PF13946">
    <property type="entry name" value="DUF4214"/>
    <property type="match status" value="1"/>
</dbReference>
<dbReference type="InterPro" id="IPR025282">
    <property type="entry name" value="DUF4214"/>
</dbReference>
<evidence type="ECO:0000256" key="2">
    <source>
        <dbReference type="SAM" id="MobiDB-lite"/>
    </source>
</evidence>
<feature type="region of interest" description="Disordered" evidence="2">
    <location>
        <begin position="1"/>
        <end position="25"/>
    </location>
</feature>
<dbReference type="Pfam" id="PF17963">
    <property type="entry name" value="Big_9"/>
    <property type="match status" value="1"/>
</dbReference>
<dbReference type="InterPro" id="IPR001343">
    <property type="entry name" value="Hemolysn_Ca-bd"/>
</dbReference>
<dbReference type="PROSITE" id="PS00330">
    <property type="entry name" value="HEMOLYSIN_CALCIUM"/>
    <property type="match status" value="3"/>
</dbReference>
<protein>
    <submittedName>
        <fullName evidence="4">DUF4214 domain-containing protein</fullName>
    </submittedName>
</protein>
<dbReference type="Pfam" id="PF00353">
    <property type="entry name" value="HemolysinCabind"/>
    <property type="match status" value="3"/>
</dbReference>
<sequence>MPDIHLTKGNDDFTQSLSNRDRDGNIFGEEGNDILRSYGGNVIGGPGDDTIQKISIPNESWRQVIAAYWDGAPGKVVVELQAGWALDGWGGRDTLIGVESAAGTWNENEFYGTNNENKFYVGGGKNLVDGRGGDDYVSLPWFSSTAPSWSDFKFKISADATSAVITMPGRDDFIVNMKNVEYLVLWDGQRETQRSLTEFINLPDLATEGLIQGLNNRWNVNTGVGTPVEVSFSFVQKAPTTGVGSSQFRAFTAEEQTAVRKILLQLSSFTGLTFKEIDENTSAFGDIRFGVSQQLNSKGSTNFPGESGTAAGDIWMDVESMLNLASGSEGYAALLHEIGHALGLRHTRNIDPSDQYAQQILSSYDLTSYTVMSQTLSADGLFPSTWGALDVAAMRYLYGTKNVNSGNNVHTLNNSLGGYQSSIIDDDGVDTIDTRQATVGVSLDLVPGHLSSFGVTTNGTPAINNISIADNTFIENVIGSNFDDYLMGNELGNQITGGTGNDWIDGAGGNDTAIFEGVRSDYFLKAAFGKTFVTSRDGSSGFDTLLNVETLTFRDQTIHLGQAAFGSDLEISVDLGSSVSSTLPAATDLSIVDSQYKVQSLPRFGGLELKSNGEFTYTPQDISASSDSFSYSLSDDKGNINFYTVFVQILELTKTVSGSPERDQITASRYSDYISAFGGDDTIDGGAGNDSIDGGGGNDVINGGANNDSAIYTGKLSNYSVTKNGSQYTVHAKTGTDGTDIVSNVETLRFADMTVNLSVQQIAASAPQANVQRLMELYVAFFNRVPDAEGLAYWIGEMQGGQSISQIADSFYNAGVQYPVLTGFSATMSNTDFINVIYKNVLGRIDGADAGGLKYWNEQLTGGQASRGSLVSEILNSAHDFKGHATLGWVPELLDNKIIVAKTFAIDWGLGYASGDDAIKHGMEIAAAVTFNDTSAALKLIGIASGDLSLL</sequence>
<dbReference type="SMART" id="SM00235">
    <property type="entry name" value="ZnMc"/>
    <property type="match status" value="1"/>
</dbReference>
<gene>
    <name evidence="4" type="ORF">H8K52_07620</name>
</gene>
<comment type="caution">
    <text evidence="4">The sequence shown here is derived from an EMBL/GenBank/DDBJ whole genome shotgun (WGS) entry which is preliminary data.</text>
</comment>
<evidence type="ECO:0000259" key="3">
    <source>
        <dbReference type="SMART" id="SM00235"/>
    </source>
</evidence>